<dbReference type="GO" id="GO:0016813">
    <property type="term" value="F:hydrolase activity, acting on carbon-nitrogen (but not peptide) bonds, in linear amidines"/>
    <property type="evidence" value="ECO:0007669"/>
    <property type="project" value="InterPro"/>
</dbReference>
<evidence type="ECO:0000256" key="3">
    <source>
        <dbReference type="ARBA" id="ARBA00022631"/>
    </source>
</evidence>
<dbReference type="Pfam" id="PF01546">
    <property type="entry name" value="Peptidase_M20"/>
    <property type="match status" value="1"/>
</dbReference>
<evidence type="ECO:0000313" key="8">
    <source>
        <dbReference type="EMBL" id="CAK0782730.1"/>
    </source>
</evidence>
<dbReference type="PANTHER" id="PTHR32494:SF19">
    <property type="entry name" value="ALLANTOATE DEIMINASE-RELATED"/>
    <property type="match status" value="1"/>
</dbReference>
<comment type="caution">
    <text evidence="8">The sequence shown here is derived from an EMBL/GenBank/DDBJ whole genome shotgun (WGS) entry which is preliminary data.</text>
</comment>
<dbReference type="SUPFAM" id="SSF55031">
    <property type="entry name" value="Bacterial exopeptidase dimerisation domain"/>
    <property type="match status" value="1"/>
</dbReference>
<dbReference type="Gene3D" id="3.30.70.360">
    <property type="match status" value="1"/>
</dbReference>
<evidence type="ECO:0000256" key="4">
    <source>
        <dbReference type="ARBA" id="ARBA00022723"/>
    </source>
</evidence>
<feature type="chain" id="PRO_5043460605" description="Allantoate amidohydrolase" evidence="7">
    <location>
        <begin position="33"/>
        <end position="569"/>
    </location>
</feature>
<dbReference type="Proteomes" id="UP001314263">
    <property type="component" value="Unassembled WGS sequence"/>
</dbReference>
<gene>
    <name evidence="8" type="ORF">CVIRNUC_005925</name>
</gene>
<dbReference type="SUPFAM" id="SSF53187">
    <property type="entry name" value="Zn-dependent exopeptidases"/>
    <property type="match status" value="2"/>
</dbReference>
<evidence type="ECO:0000313" key="9">
    <source>
        <dbReference type="Proteomes" id="UP001314263"/>
    </source>
</evidence>
<name>A0AAV1I8V3_9CHLO</name>
<keyword evidence="7" id="KW-0732">Signal</keyword>
<keyword evidence="3" id="KW-0659">Purine metabolism</keyword>
<dbReference type="InterPro" id="IPR002933">
    <property type="entry name" value="Peptidase_M20"/>
</dbReference>
<proteinExistence type="predicted"/>
<reference evidence="8 9" key="1">
    <citation type="submission" date="2023-10" db="EMBL/GenBank/DDBJ databases">
        <authorList>
            <person name="Maclean D."/>
            <person name="Macfadyen A."/>
        </authorList>
    </citation>
    <scope>NUCLEOTIDE SEQUENCE [LARGE SCALE GENOMIC DNA]</scope>
</reference>
<dbReference type="PANTHER" id="PTHR32494">
    <property type="entry name" value="ALLANTOATE DEIMINASE-RELATED"/>
    <property type="match status" value="1"/>
</dbReference>
<evidence type="ECO:0000256" key="7">
    <source>
        <dbReference type="SAM" id="SignalP"/>
    </source>
</evidence>
<dbReference type="GO" id="GO:0006144">
    <property type="term" value="P:purine nucleobase metabolic process"/>
    <property type="evidence" value="ECO:0007669"/>
    <property type="project" value="UniProtKB-KW"/>
</dbReference>
<keyword evidence="5" id="KW-0378">Hydrolase</keyword>
<comment type="subunit">
    <text evidence="2">Homodimer.</text>
</comment>
<keyword evidence="6" id="KW-0464">Manganese</keyword>
<accession>A0AAV1I8V3</accession>
<evidence type="ECO:0008006" key="10">
    <source>
        <dbReference type="Google" id="ProtNLM"/>
    </source>
</evidence>
<keyword evidence="9" id="KW-1185">Reference proteome</keyword>
<feature type="signal peptide" evidence="7">
    <location>
        <begin position="1"/>
        <end position="32"/>
    </location>
</feature>
<protein>
    <recommendedName>
        <fullName evidence="10">Allantoate amidohydrolase</fullName>
    </recommendedName>
</protein>
<sequence length="569" mass="61163">MVLPASGRRKSHRSYSAVLCLVLLVVTTTAQGAYTEDSEQEEPLPAHLLKQILYEETADRIHALGKISDAEGSLVRTFFSPAHIRAASQIRKWMREAGLRTWLDAVGNVHGRVDGRARDAPALILGSHYDTVMDAGKYDGALGIIVAIASVKASLLQAALDARIMRPEEVRAAVRESADLGQWLGNKAHKLFTMPLEIVAFSDEEGVRFQTTFLGSRGLTGKLVAEGMLEQEDRNGETLSDVLYKHGYQGSEEALARAAYIPNQVRGYVEIHMEQGPVLESRGYAVGPVAAIAGQTRLSVSVEGTQGHAGTVPMKGRQDAMTAVAEAVLWIERMCGGGAYLDAHSAPTAGVDAEAEAVEDRTDDSLVCTTGSVSLWPGASNVIAGAANFSVDVRCRSDELRHATAQAITDQIDAICDRRGVNCSTSIKHQAPAAACHPDMIAALVDACRASEPMIEELLGRAQDCEWDCRGELTRDSNTTSTDVAEELLQHANCGGRQVSSRWEDGQAPVLVSGAGHDSLPMSEITKMGMLFVRDRGGISHSPLEYVAPEDIAAAAAALYMYLRKEMLL</sequence>
<evidence type="ECO:0000256" key="1">
    <source>
        <dbReference type="ARBA" id="ARBA00001936"/>
    </source>
</evidence>
<dbReference type="InterPro" id="IPR036264">
    <property type="entry name" value="Bact_exopeptidase_dim_dom"/>
</dbReference>
<evidence type="ECO:0000256" key="2">
    <source>
        <dbReference type="ARBA" id="ARBA00011738"/>
    </source>
</evidence>
<dbReference type="GO" id="GO:0046872">
    <property type="term" value="F:metal ion binding"/>
    <property type="evidence" value="ECO:0007669"/>
    <property type="project" value="UniProtKB-KW"/>
</dbReference>
<organism evidence="8 9">
    <name type="scientific">Coccomyxa viridis</name>
    <dbReference type="NCBI Taxonomy" id="1274662"/>
    <lineage>
        <taxon>Eukaryota</taxon>
        <taxon>Viridiplantae</taxon>
        <taxon>Chlorophyta</taxon>
        <taxon>core chlorophytes</taxon>
        <taxon>Trebouxiophyceae</taxon>
        <taxon>Trebouxiophyceae incertae sedis</taxon>
        <taxon>Coccomyxaceae</taxon>
        <taxon>Coccomyxa</taxon>
    </lineage>
</organism>
<dbReference type="Gene3D" id="3.40.630.10">
    <property type="entry name" value="Zn peptidases"/>
    <property type="match status" value="3"/>
</dbReference>
<keyword evidence="4" id="KW-0479">Metal-binding</keyword>
<dbReference type="CDD" id="cd03884">
    <property type="entry name" value="M20_bAS"/>
    <property type="match status" value="1"/>
</dbReference>
<evidence type="ECO:0000256" key="6">
    <source>
        <dbReference type="ARBA" id="ARBA00023211"/>
    </source>
</evidence>
<dbReference type="AlphaFoldDB" id="A0AAV1I8V3"/>
<dbReference type="InterPro" id="IPR010158">
    <property type="entry name" value="Amidase_Cbmase"/>
</dbReference>
<dbReference type="EMBL" id="CAUYUE010000007">
    <property type="protein sequence ID" value="CAK0782730.1"/>
    <property type="molecule type" value="Genomic_DNA"/>
</dbReference>
<comment type="cofactor">
    <cofactor evidence="1">
        <name>Mn(2+)</name>
        <dbReference type="ChEBI" id="CHEBI:29035"/>
    </cofactor>
</comment>
<evidence type="ECO:0000256" key="5">
    <source>
        <dbReference type="ARBA" id="ARBA00022801"/>
    </source>
</evidence>